<comment type="caution">
    <text evidence="2">The sequence shown here is derived from an EMBL/GenBank/DDBJ whole genome shotgun (WGS) entry which is preliminary data.</text>
</comment>
<dbReference type="PANTHER" id="PTHR33221:SF5">
    <property type="entry name" value="HTH-TYPE TRANSCRIPTIONAL REGULATOR ISCR"/>
    <property type="match status" value="1"/>
</dbReference>
<dbReference type="InterPro" id="IPR000944">
    <property type="entry name" value="Tscrpt_reg_Rrf2"/>
</dbReference>
<dbReference type="EMBL" id="QZKI01000038">
    <property type="protein sequence ID" value="RJP72821.1"/>
    <property type="molecule type" value="Genomic_DNA"/>
</dbReference>
<keyword evidence="1" id="KW-0238">DNA-binding</keyword>
<organism evidence="2 3">
    <name type="scientific">Candidatus Abyssobacteria bacterium SURF_17</name>
    <dbReference type="NCBI Taxonomy" id="2093361"/>
    <lineage>
        <taxon>Bacteria</taxon>
        <taxon>Pseudomonadati</taxon>
        <taxon>Candidatus Hydrogenedentota</taxon>
        <taxon>Candidatus Abyssobacteria</taxon>
    </lineage>
</organism>
<dbReference type="InterPro" id="IPR036390">
    <property type="entry name" value="WH_DNA-bd_sf"/>
</dbReference>
<name>A0A419F3E6_9BACT</name>
<sequence>MKLNTRARYALRAMIQIARNGGNGKPVNLNDIASRTNVSRRYLEQLFILLKSASLVKGMSGKEGGYLLAKSPESIRLGDIVEATIGPINIVHCVNDKDSCMQVEWCECRPLYVMLNQRIREAFNAFTLAELADGKIGQAVAKELAGETANEPRRPRRKRST</sequence>
<dbReference type="GO" id="GO:0003677">
    <property type="term" value="F:DNA binding"/>
    <property type="evidence" value="ECO:0007669"/>
    <property type="project" value="UniProtKB-KW"/>
</dbReference>
<dbReference type="InterPro" id="IPR036388">
    <property type="entry name" value="WH-like_DNA-bd_sf"/>
</dbReference>
<dbReference type="AlphaFoldDB" id="A0A419F3E6"/>
<dbReference type="NCBIfam" id="TIGR00738">
    <property type="entry name" value="rrf2_super"/>
    <property type="match status" value="1"/>
</dbReference>
<accession>A0A419F3E6</accession>
<dbReference type="GO" id="GO:0003700">
    <property type="term" value="F:DNA-binding transcription factor activity"/>
    <property type="evidence" value="ECO:0007669"/>
    <property type="project" value="TreeGrafter"/>
</dbReference>
<dbReference type="Pfam" id="PF02082">
    <property type="entry name" value="Rrf2"/>
    <property type="match status" value="1"/>
</dbReference>
<proteinExistence type="predicted"/>
<protein>
    <submittedName>
        <fullName evidence="2">Rrf2 family transcriptional regulator</fullName>
    </submittedName>
</protein>
<dbReference type="Gene3D" id="1.10.10.10">
    <property type="entry name" value="Winged helix-like DNA-binding domain superfamily/Winged helix DNA-binding domain"/>
    <property type="match status" value="1"/>
</dbReference>
<evidence type="ECO:0000313" key="3">
    <source>
        <dbReference type="Proteomes" id="UP000285961"/>
    </source>
</evidence>
<dbReference type="PROSITE" id="PS51197">
    <property type="entry name" value="HTH_RRF2_2"/>
    <property type="match status" value="1"/>
</dbReference>
<evidence type="ECO:0000256" key="1">
    <source>
        <dbReference type="ARBA" id="ARBA00023125"/>
    </source>
</evidence>
<dbReference type="SUPFAM" id="SSF46785">
    <property type="entry name" value="Winged helix' DNA-binding domain"/>
    <property type="match status" value="1"/>
</dbReference>
<dbReference type="PANTHER" id="PTHR33221">
    <property type="entry name" value="WINGED HELIX-TURN-HELIX TRANSCRIPTIONAL REGULATOR, RRF2 FAMILY"/>
    <property type="match status" value="1"/>
</dbReference>
<dbReference type="GO" id="GO:0005829">
    <property type="term" value="C:cytosol"/>
    <property type="evidence" value="ECO:0007669"/>
    <property type="project" value="TreeGrafter"/>
</dbReference>
<evidence type="ECO:0000313" key="2">
    <source>
        <dbReference type="EMBL" id="RJP72821.1"/>
    </source>
</evidence>
<reference evidence="2 3" key="1">
    <citation type="journal article" date="2017" name="ISME J.">
        <title>Energy and carbon metabolisms in a deep terrestrial subsurface fluid microbial community.</title>
        <authorList>
            <person name="Momper L."/>
            <person name="Jungbluth S.P."/>
            <person name="Lee M.D."/>
            <person name="Amend J.P."/>
        </authorList>
    </citation>
    <scope>NUCLEOTIDE SEQUENCE [LARGE SCALE GENOMIC DNA]</scope>
    <source>
        <strain evidence="2">SURF_17</strain>
    </source>
</reference>
<dbReference type="Proteomes" id="UP000285961">
    <property type="component" value="Unassembled WGS sequence"/>
</dbReference>
<gene>
    <name evidence="2" type="ORF">C4532_05380</name>
</gene>